<sequence length="170" mass="18234">MSVFLAVLIFIFLFVPGLLSPFTEGAQEETVVSNRVADGLTKSMLGSPERPYRLDRYCTVEFFDDQAAPASCAGSWSGGQPVESQVGLDPTRQHLNVTIYGNVSTAGSGSDRLCWDDTAEAIVEEGNASATCSVPFSRGETAPTNNDQSVTATRVVSLDHHDVTVSVEVW</sequence>
<reference evidence="1" key="1">
    <citation type="submission" date="2021-06" db="EMBL/GenBank/DDBJ databases">
        <title>New haloarchaea isolates fom saline soil.</title>
        <authorList>
            <person name="Duran-Viseras A."/>
            <person name="Sanchez-Porro C.S."/>
            <person name="Ventosa A."/>
        </authorList>
    </citation>
    <scope>NUCLEOTIDE SEQUENCE</scope>
    <source>
        <strain evidence="1">JCM 18369</strain>
    </source>
</reference>
<keyword evidence="2" id="KW-1185">Reference proteome</keyword>
<protein>
    <submittedName>
        <fullName evidence="1">Uncharacterized protein</fullName>
    </submittedName>
</protein>
<proteinExistence type="predicted"/>
<evidence type="ECO:0000313" key="1">
    <source>
        <dbReference type="EMBL" id="MBV0901807.1"/>
    </source>
</evidence>
<name>A0AA41G7Y4_9EURY</name>
<gene>
    <name evidence="1" type="ORF">KTS37_08390</name>
</gene>
<dbReference type="EMBL" id="JAHQXE010000002">
    <property type="protein sequence ID" value="MBV0901807.1"/>
    <property type="molecule type" value="Genomic_DNA"/>
</dbReference>
<accession>A0AA41G7Y4</accession>
<dbReference type="InterPro" id="IPR056613">
    <property type="entry name" value="DUF7287"/>
</dbReference>
<dbReference type="AlphaFoldDB" id="A0AA41G7Y4"/>
<organism evidence="1 2">
    <name type="scientific">Haloarcula salina</name>
    <dbReference type="NCBI Taxonomy" id="1429914"/>
    <lineage>
        <taxon>Archaea</taxon>
        <taxon>Methanobacteriati</taxon>
        <taxon>Methanobacteriota</taxon>
        <taxon>Stenosarchaea group</taxon>
        <taxon>Halobacteria</taxon>
        <taxon>Halobacteriales</taxon>
        <taxon>Haloarculaceae</taxon>
        <taxon>Haloarcula</taxon>
    </lineage>
</organism>
<comment type="caution">
    <text evidence="1">The sequence shown here is derived from an EMBL/GenBank/DDBJ whole genome shotgun (WGS) entry which is preliminary data.</text>
</comment>
<dbReference type="Proteomes" id="UP001166304">
    <property type="component" value="Unassembled WGS sequence"/>
</dbReference>
<evidence type="ECO:0000313" key="2">
    <source>
        <dbReference type="Proteomes" id="UP001166304"/>
    </source>
</evidence>
<dbReference type="Pfam" id="PF23958">
    <property type="entry name" value="DUF7287"/>
    <property type="match status" value="1"/>
</dbReference>